<feature type="region of interest" description="Disordered" evidence="13">
    <location>
        <begin position="594"/>
        <end position="726"/>
    </location>
</feature>
<keyword evidence="9" id="KW-0325">Glycoprotein</keyword>
<dbReference type="InterPro" id="IPR010457">
    <property type="entry name" value="IgC2-like_lig-bd"/>
</dbReference>
<evidence type="ECO:0000256" key="7">
    <source>
        <dbReference type="ARBA" id="ARBA00023157"/>
    </source>
</evidence>
<feature type="compositionally biased region" description="Polar residues" evidence="13">
    <location>
        <begin position="690"/>
        <end position="719"/>
    </location>
</feature>
<dbReference type="InterPro" id="IPR036116">
    <property type="entry name" value="FN3_sf"/>
</dbReference>
<dbReference type="Proteomes" id="UP000518266">
    <property type="component" value="Unassembled WGS sequence"/>
</dbReference>
<name>A0A7J5Y7Q2_DISMA</name>
<evidence type="ECO:0000313" key="16">
    <source>
        <dbReference type="Proteomes" id="UP000518266"/>
    </source>
</evidence>
<comment type="caution">
    <text evidence="15">The sequence shown here is derived from an EMBL/GenBank/DDBJ whole genome shotgun (WGS) entry which is preliminary data.</text>
</comment>
<dbReference type="GO" id="GO:0097058">
    <property type="term" value="C:CRLF-CLCF1 complex"/>
    <property type="evidence" value="ECO:0007669"/>
    <property type="project" value="UniProtKB-ARBA"/>
</dbReference>
<keyword evidence="3" id="KW-0964">Secreted</keyword>
<dbReference type="FunFam" id="2.60.40.10:FF:000690">
    <property type="entry name" value="Cytokine receptor like factor 1"/>
    <property type="match status" value="1"/>
</dbReference>
<evidence type="ECO:0000256" key="4">
    <source>
        <dbReference type="ARBA" id="ARBA00022553"/>
    </source>
</evidence>
<feature type="domain" description="Fibronectin type-III" evidence="14">
    <location>
        <begin position="288"/>
        <end position="389"/>
    </location>
</feature>
<dbReference type="SUPFAM" id="SSF49265">
    <property type="entry name" value="Fibronectin type III"/>
    <property type="match status" value="2"/>
</dbReference>
<dbReference type="InterPro" id="IPR051291">
    <property type="entry name" value="CIMAP"/>
</dbReference>
<dbReference type="Pfam" id="PF09067">
    <property type="entry name" value="EpoR_lig-bind"/>
    <property type="match status" value="1"/>
</dbReference>
<dbReference type="PROSITE" id="PS50853">
    <property type="entry name" value="FN3"/>
    <property type="match status" value="2"/>
</dbReference>
<evidence type="ECO:0000313" key="15">
    <source>
        <dbReference type="EMBL" id="KAF3845051.1"/>
    </source>
</evidence>
<reference evidence="15 16" key="1">
    <citation type="submission" date="2020-03" db="EMBL/GenBank/DDBJ databases">
        <title>Dissostichus mawsoni Genome sequencing and assembly.</title>
        <authorList>
            <person name="Park H."/>
        </authorList>
    </citation>
    <scope>NUCLEOTIDE SEQUENCE [LARGE SCALE GENOMIC DNA]</scope>
    <source>
        <strain evidence="15">DM0001</strain>
        <tissue evidence="15">Muscle</tissue>
    </source>
</reference>
<keyword evidence="4" id="KW-0597">Phosphoprotein</keyword>
<keyword evidence="16" id="KW-1185">Reference proteome</keyword>
<keyword evidence="10" id="KW-0393">Immunoglobulin domain</keyword>
<dbReference type="CDD" id="cd00063">
    <property type="entry name" value="FN3"/>
    <property type="match status" value="2"/>
</dbReference>
<feature type="compositionally biased region" description="Polar residues" evidence="13">
    <location>
        <begin position="663"/>
        <end position="678"/>
    </location>
</feature>
<dbReference type="GO" id="GO:0043524">
    <property type="term" value="P:negative regulation of neuron apoptotic process"/>
    <property type="evidence" value="ECO:0007669"/>
    <property type="project" value="UniProtKB-ARBA"/>
</dbReference>
<feature type="domain" description="Fibronectin type-III" evidence="14">
    <location>
        <begin position="188"/>
        <end position="283"/>
    </location>
</feature>
<dbReference type="Pfam" id="PF07004">
    <property type="entry name" value="SHIPPO-rpt"/>
    <property type="match status" value="5"/>
</dbReference>
<evidence type="ECO:0000256" key="6">
    <source>
        <dbReference type="ARBA" id="ARBA00022737"/>
    </source>
</evidence>
<keyword evidence="7" id="KW-1015">Disulfide bond</keyword>
<dbReference type="PANTHER" id="PTHR21580">
    <property type="entry name" value="SHIPPO-1-RELATED"/>
    <property type="match status" value="1"/>
</dbReference>
<evidence type="ECO:0000256" key="5">
    <source>
        <dbReference type="ARBA" id="ARBA00022729"/>
    </source>
</evidence>
<dbReference type="InterPro" id="IPR003961">
    <property type="entry name" value="FN3_dom"/>
</dbReference>
<dbReference type="EMBL" id="JAAKFY010000015">
    <property type="protein sequence ID" value="KAF3845051.1"/>
    <property type="molecule type" value="Genomic_DNA"/>
</dbReference>
<proteinExistence type="inferred from homology"/>
<evidence type="ECO:0000256" key="11">
    <source>
        <dbReference type="ARBA" id="ARBA00068088"/>
    </source>
</evidence>
<dbReference type="SMART" id="SM00060">
    <property type="entry name" value="FN3"/>
    <property type="match status" value="2"/>
</dbReference>
<evidence type="ECO:0000256" key="1">
    <source>
        <dbReference type="ARBA" id="ARBA00004613"/>
    </source>
</evidence>
<evidence type="ECO:0000256" key="13">
    <source>
        <dbReference type="SAM" id="MobiDB-lite"/>
    </source>
</evidence>
<evidence type="ECO:0000256" key="10">
    <source>
        <dbReference type="ARBA" id="ARBA00023319"/>
    </source>
</evidence>
<dbReference type="InterPro" id="IPR036179">
    <property type="entry name" value="Ig-like_dom_sf"/>
</dbReference>
<evidence type="ECO:0000256" key="12">
    <source>
        <dbReference type="ARBA" id="ARBA00078172"/>
    </source>
</evidence>
<dbReference type="AlphaFoldDB" id="A0A7J5Y7Q2"/>
<dbReference type="InterPro" id="IPR010736">
    <property type="entry name" value="SHIPPO-rpt"/>
</dbReference>
<protein>
    <recommendedName>
        <fullName evidence="11">Cytokine receptor-like factor 1</fullName>
    </recommendedName>
    <alternativeName>
        <fullName evidence="12">Cytokine-like factor 1</fullName>
    </alternativeName>
</protein>
<accession>A0A7J5Y7Q2</accession>
<evidence type="ECO:0000256" key="8">
    <source>
        <dbReference type="ARBA" id="ARBA00023170"/>
    </source>
</evidence>
<evidence type="ECO:0000256" key="9">
    <source>
        <dbReference type="ARBA" id="ARBA00023180"/>
    </source>
</evidence>
<feature type="compositionally biased region" description="Low complexity" evidence="13">
    <location>
        <begin position="397"/>
        <end position="409"/>
    </location>
</feature>
<dbReference type="Pfam" id="PF06328">
    <property type="entry name" value="Lep_receptor_Ig"/>
    <property type="match status" value="1"/>
</dbReference>
<keyword evidence="5" id="KW-0732">Signal</keyword>
<gene>
    <name evidence="15" type="ORF">F7725_008214</name>
</gene>
<dbReference type="FunFam" id="2.60.40.10:FF:000386">
    <property type="entry name" value="Cytokine receptor like factor 1"/>
    <property type="match status" value="1"/>
</dbReference>
<dbReference type="OrthoDB" id="9404142at2759"/>
<evidence type="ECO:0000259" key="14">
    <source>
        <dbReference type="PROSITE" id="PS50853"/>
    </source>
</evidence>
<comment type="subcellular location">
    <subcellularLocation>
        <location evidence="1">Secreted</location>
    </subcellularLocation>
</comment>
<dbReference type="InterPro" id="IPR015152">
    <property type="entry name" value="Growth/epo_recpt_lig-bind"/>
</dbReference>
<dbReference type="InterPro" id="IPR013783">
    <property type="entry name" value="Ig-like_fold"/>
</dbReference>
<organism evidence="15 16">
    <name type="scientific">Dissostichus mawsoni</name>
    <name type="common">Antarctic cod</name>
    <dbReference type="NCBI Taxonomy" id="36200"/>
    <lineage>
        <taxon>Eukaryota</taxon>
        <taxon>Metazoa</taxon>
        <taxon>Chordata</taxon>
        <taxon>Craniata</taxon>
        <taxon>Vertebrata</taxon>
        <taxon>Euteleostomi</taxon>
        <taxon>Actinopterygii</taxon>
        <taxon>Neopterygii</taxon>
        <taxon>Teleostei</taxon>
        <taxon>Neoteleostei</taxon>
        <taxon>Acanthomorphata</taxon>
        <taxon>Eupercaria</taxon>
        <taxon>Perciformes</taxon>
        <taxon>Notothenioidei</taxon>
        <taxon>Nototheniidae</taxon>
        <taxon>Dissostichus</taxon>
    </lineage>
</organism>
<sequence>MALTPLPITEEGGSIEKRKDCKQDARLNPCCFFLTVRNFYPGSRKKATSQQHEDEGSRQNKTNWGKMKGVLDICLVFLMLHTPGVLSLSTHVAVIYPQDPVLRMGSTLTASCWVHPDLGVHASSLFWTLNGQPLPGSMYRVLSPTNLSVTLAGLNASRQTSGDNLVCHNHKGHILAGSCLYVGMPPEKPVNLTCWSRNTKDLTCSWAPGGKGETNISTQYTLKYKLRWYGKEKECEDYTHTQPYSCSITRDLHLFTPYEIWVEASNQLGRAASDVITLDILDVVTTDPPSGVSVSRVGQLEDQLSVRWEAPPALKDFLFQAKYQIRYRLEDSQDWKVMDDVGNQTSCRLAGLRPGTVYFVQVRCNPVGIYGSRKAGIWSEWSHPTAASTPHSERLMSGSCDSKSSGDSNSTLRRELKQFFGWVRKHAYGCSSMSMKLYDQWRVLMQKSHKTRNQVAQEAANHPKKSDRQKRKCLKGRTLKSMTIENKRKSSIWKSSETIQTEPKERWGCHTAAQSWVCCIFFITVLLLLSPSGPGPGRYALPPTVGYINHDFTKPSSPAYSFHSRMSSAMVSVDSSPGPRYHIDAKLTRFGRMETPSYSMLGRGRSTGDNKGETPGPGAYSPEKAPPLNSHLRPPSFTIGSRTRYRSVDPVPAPNSYRLPNLLGSQVPNKPSSASYSFSGRRKPGPAKYDTTNPDIYHQRQPSFSMQKRTKRPSYSSANPGPGTYSPEKFHVHLPKPPSFSMGVRHSEFVTPLVVQVID</sequence>
<dbReference type="FunFam" id="2.60.40.10:FF:000281">
    <property type="entry name" value="Cytokine receptor like factor 1"/>
    <property type="match status" value="1"/>
</dbReference>
<dbReference type="GO" id="GO:0005856">
    <property type="term" value="C:cytoskeleton"/>
    <property type="evidence" value="ECO:0007669"/>
    <property type="project" value="TreeGrafter"/>
</dbReference>
<comment type="similarity">
    <text evidence="2">Belongs to the type I cytokine receptor family. Type 3 subfamily.</text>
</comment>
<dbReference type="Pfam" id="PF00041">
    <property type="entry name" value="fn3"/>
    <property type="match status" value="1"/>
</dbReference>
<evidence type="ECO:0000256" key="2">
    <source>
        <dbReference type="ARBA" id="ARBA00010890"/>
    </source>
</evidence>
<dbReference type="PANTHER" id="PTHR21580:SF57">
    <property type="entry name" value="OUTER DENSE FIBER OF SPERM TAILS 3-LIKE 2-RELATED"/>
    <property type="match status" value="1"/>
</dbReference>
<dbReference type="SUPFAM" id="SSF48726">
    <property type="entry name" value="Immunoglobulin"/>
    <property type="match status" value="1"/>
</dbReference>
<keyword evidence="8" id="KW-0675">Receptor</keyword>
<dbReference type="Gene3D" id="2.60.40.10">
    <property type="entry name" value="Immunoglobulins"/>
    <property type="match status" value="3"/>
</dbReference>
<feature type="region of interest" description="Disordered" evidence="13">
    <location>
        <begin position="388"/>
        <end position="409"/>
    </location>
</feature>
<keyword evidence="6" id="KW-0677">Repeat</keyword>
<evidence type="ECO:0000256" key="3">
    <source>
        <dbReference type="ARBA" id="ARBA00022525"/>
    </source>
</evidence>